<dbReference type="Gene3D" id="3.40.390.10">
    <property type="entry name" value="Collagenase (Catalytic Domain)"/>
    <property type="match status" value="1"/>
</dbReference>
<dbReference type="InterPro" id="IPR024079">
    <property type="entry name" value="MetalloPept_cat_dom_sf"/>
</dbReference>
<keyword evidence="1" id="KW-0732">Signal</keyword>
<evidence type="ECO:0000256" key="1">
    <source>
        <dbReference type="SAM" id="SignalP"/>
    </source>
</evidence>
<feature type="domain" description="Secretion system C-terminal sorting" evidence="2">
    <location>
        <begin position="707"/>
        <end position="776"/>
    </location>
</feature>
<evidence type="ECO:0000313" key="4">
    <source>
        <dbReference type="Proteomes" id="UP000239872"/>
    </source>
</evidence>
<name>A0A2S7SSU9_9BACT</name>
<dbReference type="EMBL" id="PPSL01000005">
    <property type="protein sequence ID" value="PQJ09778.1"/>
    <property type="molecule type" value="Genomic_DNA"/>
</dbReference>
<dbReference type="Pfam" id="PF18962">
    <property type="entry name" value="Por_Secre_tail"/>
    <property type="match status" value="1"/>
</dbReference>
<feature type="signal peptide" evidence="1">
    <location>
        <begin position="1"/>
        <end position="22"/>
    </location>
</feature>
<dbReference type="NCBIfam" id="TIGR04183">
    <property type="entry name" value="Por_Secre_tail"/>
    <property type="match status" value="1"/>
</dbReference>
<sequence>MKKLFAYSAFLAVLCWAGESFAGSIWNKVPVTSAPSQKIQAFHPEHYLVYTFNEELLKLQMFSLGTDANEGMVIELPMPDGTIRNFKVWQDPMMTGKLADKYSEIKTFTGVLVGDQRVTAKLDFTVYGFHAMVFDGENTSFVDPYDMYHDGFYMVHYKRDEVRSTEQRMRCEFKEGDENGPAGEAMATYATGLPKLAARTGNGWTRKTYDLALSANHFYCQAATGIASPTMAQCLSVMTTTMNRVNGVYEREFSVHMNYTANEDTLIWPTNTGSINGADPFGTTAINTNGATCLGINQTTCDNRIGSANYDCGHVFTTGGGGISGLGIVCTGGQKARSVTGLPNPVGDSYDIDYVAHEMGHEFGSNHTFGNNNDGSCSGNRSSTHSYEPGSGTTIMAYAGICSPDDLAPHSEAYFHASSLLEITAKLVGSENVCATPVATGNKLVSLAPFTATYKIPYKTPFELISPTAVDSVADTATMYCWEQYNLNTATTTASRLVNTFARGPLFRSWFPLKIETRVFPKMSKVLTGVLSDAGTENAQGEKVPDTARFLTFRLTVRNILSGNGCFLFPDDSIHLDAIQTTTKAGFKVTSQGTTGISYVGGSTQTITWNVVGTDVAPVSASNVIIYMSTDNGVTWPYTVGTFPNTGTASVTVPNPATSTAATVCRFKVKGSGNVFFNVNLKGFQVTHSGAVSGVTQPNALAELCKVYPVPTTDVLHITTGLNSDVNAVIYNAIGQTIWSGSVNGQSEVSVASWAKGVYHIQLANPDNGDMTVKSFIVQ</sequence>
<gene>
    <name evidence="3" type="ORF">CJD36_017780</name>
</gene>
<dbReference type="OrthoDB" id="9792152at2"/>
<accession>A0A2S7SSU9</accession>
<feature type="chain" id="PRO_5015720699" description="Secretion system C-terminal sorting domain-containing protein" evidence="1">
    <location>
        <begin position="23"/>
        <end position="779"/>
    </location>
</feature>
<dbReference type="Pfam" id="PF13574">
    <property type="entry name" value="Reprolysin_2"/>
    <property type="match status" value="1"/>
</dbReference>
<dbReference type="RefSeq" id="WP_105040550.1">
    <property type="nucleotide sequence ID" value="NZ_PPSL01000005.1"/>
</dbReference>
<evidence type="ECO:0000259" key="2">
    <source>
        <dbReference type="Pfam" id="PF18962"/>
    </source>
</evidence>
<proteinExistence type="predicted"/>
<organism evidence="3 4">
    <name type="scientific">Flavipsychrobacter stenotrophus</name>
    <dbReference type="NCBI Taxonomy" id="2077091"/>
    <lineage>
        <taxon>Bacteria</taxon>
        <taxon>Pseudomonadati</taxon>
        <taxon>Bacteroidota</taxon>
        <taxon>Chitinophagia</taxon>
        <taxon>Chitinophagales</taxon>
        <taxon>Chitinophagaceae</taxon>
        <taxon>Flavipsychrobacter</taxon>
    </lineage>
</organism>
<dbReference type="SUPFAM" id="SSF55486">
    <property type="entry name" value="Metalloproteases ('zincins'), catalytic domain"/>
    <property type="match status" value="1"/>
</dbReference>
<evidence type="ECO:0000313" key="3">
    <source>
        <dbReference type="EMBL" id="PQJ09778.1"/>
    </source>
</evidence>
<dbReference type="Proteomes" id="UP000239872">
    <property type="component" value="Unassembled WGS sequence"/>
</dbReference>
<keyword evidence="4" id="KW-1185">Reference proteome</keyword>
<dbReference type="GO" id="GO:0008237">
    <property type="term" value="F:metallopeptidase activity"/>
    <property type="evidence" value="ECO:0007669"/>
    <property type="project" value="InterPro"/>
</dbReference>
<dbReference type="AlphaFoldDB" id="A0A2S7SSU9"/>
<reference evidence="3 4" key="1">
    <citation type="submission" date="2018-01" db="EMBL/GenBank/DDBJ databases">
        <title>A novel member of the phylum Bacteroidetes isolated from glacier ice.</title>
        <authorList>
            <person name="Liu Q."/>
            <person name="Xin Y.-H."/>
        </authorList>
    </citation>
    <scope>NUCLEOTIDE SEQUENCE [LARGE SCALE GENOMIC DNA]</scope>
    <source>
        <strain evidence="3 4">RB1R16</strain>
    </source>
</reference>
<protein>
    <recommendedName>
        <fullName evidence="2">Secretion system C-terminal sorting domain-containing protein</fullName>
    </recommendedName>
</protein>
<dbReference type="InterPro" id="IPR026444">
    <property type="entry name" value="Secre_tail"/>
</dbReference>
<comment type="caution">
    <text evidence="3">The sequence shown here is derived from an EMBL/GenBank/DDBJ whole genome shotgun (WGS) entry which is preliminary data.</text>
</comment>